<dbReference type="EMBL" id="BAAACW010000103">
    <property type="protein sequence ID" value="GAA0364565.1"/>
    <property type="molecule type" value="Genomic_DNA"/>
</dbReference>
<evidence type="ECO:0000313" key="1">
    <source>
        <dbReference type="EMBL" id="GAA0364565.1"/>
    </source>
</evidence>
<organism evidence="1 2">
    <name type="scientific">Alkalibacterium iburiense</name>
    <dbReference type="NCBI Taxonomy" id="290589"/>
    <lineage>
        <taxon>Bacteria</taxon>
        <taxon>Bacillati</taxon>
        <taxon>Bacillota</taxon>
        <taxon>Bacilli</taxon>
        <taxon>Lactobacillales</taxon>
        <taxon>Carnobacteriaceae</taxon>
        <taxon>Alkalibacterium</taxon>
    </lineage>
</organism>
<keyword evidence="2" id="KW-1185">Reference proteome</keyword>
<sequence>MSDAAETDNAPFNFCHFLPNFHSCIYFVVYQKRTGNTDYINTVSLYRDRITYGRIKIKVRTG</sequence>
<proteinExistence type="predicted"/>
<accession>A0ABN0XHX7</accession>
<comment type="caution">
    <text evidence="1">The sequence shown here is derived from an EMBL/GenBank/DDBJ whole genome shotgun (WGS) entry which is preliminary data.</text>
</comment>
<reference evidence="1 2" key="1">
    <citation type="journal article" date="2019" name="Int. J. Syst. Evol. Microbiol.">
        <title>The Global Catalogue of Microorganisms (GCM) 10K type strain sequencing project: providing services to taxonomists for standard genome sequencing and annotation.</title>
        <authorList>
            <consortium name="The Broad Institute Genomics Platform"/>
            <consortium name="The Broad Institute Genome Sequencing Center for Infectious Disease"/>
            <person name="Wu L."/>
            <person name="Ma J."/>
        </authorList>
    </citation>
    <scope>NUCLEOTIDE SEQUENCE [LARGE SCALE GENOMIC DNA]</scope>
    <source>
        <strain evidence="1 2">JCM 12662</strain>
    </source>
</reference>
<dbReference type="Proteomes" id="UP001501166">
    <property type="component" value="Unassembled WGS sequence"/>
</dbReference>
<name>A0ABN0XHX7_9LACT</name>
<gene>
    <name evidence="1" type="ORF">GCM10008932_16090</name>
</gene>
<evidence type="ECO:0000313" key="2">
    <source>
        <dbReference type="Proteomes" id="UP001501166"/>
    </source>
</evidence>
<protein>
    <submittedName>
        <fullName evidence="1">Uncharacterized protein</fullName>
    </submittedName>
</protein>